<dbReference type="EMBL" id="RCMK01000376">
    <property type="protein sequence ID" value="KAG2932603.1"/>
    <property type="molecule type" value="Genomic_DNA"/>
</dbReference>
<comment type="caution">
    <text evidence="3">The sequence shown here is derived from an EMBL/GenBank/DDBJ whole genome shotgun (WGS) entry which is preliminary data.</text>
</comment>
<dbReference type="EMBL" id="RCML01000912">
    <property type="protein sequence ID" value="KAG2967725.1"/>
    <property type="molecule type" value="Genomic_DNA"/>
</dbReference>
<dbReference type="EMBL" id="RCMI01000793">
    <property type="protein sequence ID" value="KAG2897533.1"/>
    <property type="molecule type" value="Genomic_DNA"/>
</dbReference>
<evidence type="ECO:0000313" key="4">
    <source>
        <dbReference type="EMBL" id="KAG2932603.1"/>
    </source>
</evidence>
<feature type="compositionally biased region" description="Acidic residues" evidence="1">
    <location>
        <begin position="54"/>
        <end position="75"/>
    </location>
</feature>
<feature type="region of interest" description="Disordered" evidence="1">
    <location>
        <begin position="54"/>
        <end position="83"/>
    </location>
</feature>
<dbReference type="EMBL" id="RCMV01000943">
    <property type="protein sequence ID" value="KAG3211549.1"/>
    <property type="molecule type" value="Genomic_DNA"/>
</dbReference>
<evidence type="ECO:0000313" key="5">
    <source>
        <dbReference type="EMBL" id="KAG2967725.1"/>
    </source>
</evidence>
<sequence>MPYIVYVEKVRPADEDVYDDGGHLEYEIPACVIDADPNLMARGADQCPCLNYDEGPETCEEPEAEEDESGDSDSWDGDRAPGI</sequence>
<evidence type="ECO:0000313" key="2">
    <source>
        <dbReference type="EMBL" id="KAG2854962.1"/>
    </source>
</evidence>
<organism evidence="3 7">
    <name type="scientific">Phytophthora cactorum</name>
    <dbReference type="NCBI Taxonomy" id="29920"/>
    <lineage>
        <taxon>Eukaryota</taxon>
        <taxon>Sar</taxon>
        <taxon>Stramenopiles</taxon>
        <taxon>Oomycota</taxon>
        <taxon>Peronosporomycetes</taxon>
        <taxon>Peronosporales</taxon>
        <taxon>Peronosporaceae</taxon>
        <taxon>Phytophthora</taxon>
    </lineage>
</organism>
<evidence type="ECO:0000313" key="7">
    <source>
        <dbReference type="Proteomes" id="UP000774804"/>
    </source>
</evidence>
<evidence type="ECO:0000256" key="1">
    <source>
        <dbReference type="SAM" id="MobiDB-lite"/>
    </source>
</evidence>
<dbReference type="Proteomes" id="UP000735874">
    <property type="component" value="Unassembled WGS sequence"/>
</dbReference>
<dbReference type="Proteomes" id="UP000736787">
    <property type="component" value="Unassembled WGS sequence"/>
</dbReference>
<dbReference type="AlphaFoldDB" id="A0A8T1BA24"/>
<evidence type="ECO:0000313" key="3">
    <source>
        <dbReference type="EMBL" id="KAG2897533.1"/>
    </source>
</evidence>
<gene>
    <name evidence="2" type="ORF">PC113_g12860</name>
    <name evidence="3" type="ORF">PC115_g17139</name>
    <name evidence="4" type="ORF">PC117_g13105</name>
    <name evidence="5" type="ORF">PC118_g18419</name>
    <name evidence="6" type="ORF">PC129_g17477</name>
</gene>
<dbReference type="Proteomes" id="UP000760860">
    <property type="component" value="Unassembled WGS sequence"/>
</dbReference>
<dbReference type="EMBL" id="RCMG01000400">
    <property type="protein sequence ID" value="KAG2854962.1"/>
    <property type="molecule type" value="Genomic_DNA"/>
</dbReference>
<protein>
    <submittedName>
        <fullName evidence="3">Uncharacterized protein</fullName>
    </submittedName>
</protein>
<dbReference type="Proteomes" id="UP000697107">
    <property type="component" value="Unassembled WGS sequence"/>
</dbReference>
<dbReference type="Proteomes" id="UP000774804">
    <property type="component" value="Unassembled WGS sequence"/>
</dbReference>
<name>A0A8T1BA24_9STRA</name>
<dbReference type="VEuPathDB" id="FungiDB:PC110_g15687"/>
<proteinExistence type="predicted"/>
<accession>A0A8T1BA24</accession>
<evidence type="ECO:0000313" key="6">
    <source>
        <dbReference type="EMBL" id="KAG3211549.1"/>
    </source>
</evidence>
<reference evidence="3" key="1">
    <citation type="submission" date="2018-10" db="EMBL/GenBank/DDBJ databases">
        <title>Effector identification in a new, highly contiguous assembly of the strawberry crown rot pathogen Phytophthora cactorum.</title>
        <authorList>
            <person name="Armitage A.D."/>
            <person name="Nellist C.F."/>
            <person name="Bates H."/>
            <person name="Vickerstaff R.J."/>
            <person name="Harrison R.J."/>
        </authorList>
    </citation>
    <scope>NUCLEOTIDE SEQUENCE</scope>
    <source>
        <strain evidence="2">15-7</strain>
        <strain evidence="3">4032</strain>
        <strain evidence="4">4040</strain>
        <strain evidence="5">P415</strain>
        <strain evidence="6">P421</strain>
    </source>
</reference>